<keyword evidence="3" id="KW-1185">Reference proteome</keyword>
<dbReference type="InterPro" id="IPR011051">
    <property type="entry name" value="RmlC_Cupin_sf"/>
</dbReference>
<dbReference type="InterPro" id="IPR014710">
    <property type="entry name" value="RmlC-like_jellyroll"/>
</dbReference>
<accession>A0A0H4W779</accession>
<reference evidence="2 3" key="1">
    <citation type="submission" date="2015-01" db="EMBL/GenBank/DDBJ databases">
        <title>Rufibacter sp./DG31D/ whole genome sequencing.</title>
        <authorList>
            <person name="Kim M.K."/>
            <person name="Srinivasan S."/>
            <person name="Lee J.-J."/>
        </authorList>
    </citation>
    <scope>NUCLEOTIDE SEQUENCE [LARGE SCALE GENOMIC DNA]</scope>
    <source>
        <strain evidence="2 3">DG31D</strain>
    </source>
</reference>
<dbReference type="SUPFAM" id="SSF51182">
    <property type="entry name" value="RmlC-like cupins"/>
    <property type="match status" value="1"/>
</dbReference>
<organism evidence="2 3">
    <name type="scientific">Rufibacter radiotolerans</name>
    <dbReference type="NCBI Taxonomy" id="1379910"/>
    <lineage>
        <taxon>Bacteria</taxon>
        <taxon>Pseudomonadati</taxon>
        <taxon>Bacteroidota</taxon>
        <taxon>Cytophagia</taxon>
        <taxon>Cytophagales</taxon>
        <taxon>Hymenobacteraceae</taxon>
        <taxon>Rufibacter</taxon>
    </lineage>
</organism>
<evidence type="ECO:0000313" key="3">
    <source>
        <dbReference type="Proteomes" id="UP000036458"/>
    </source>
</evidence>
<protein>
    <recommendedName>
        <fullName evidence="1">Sugar 3,4-ketoisomerase QdtA cupin domain-containing protein</fullName>
    </recommendedName>
</protein>
<dbReference type="STRING" id="1379910.TH63_12695"/>
<feature type="domain" description="Sugar 3,4-ketoisomerase QdtA cupin" evidence="1">
    <location>
        <begin position="8"/>
        <end position="130"/>
    </location>
</feature>
<dbReference type="AlphaFoldDB" id="A0A0H4W779"/>
<gene>
    <name evidence="2" type="ORF">TH63_12695</name>
</gene>
<sequence length="135" mass="15017">MTPVEPYLLSFPHLPDETGTLVSTQNEQGLPFAVQRVFWVYGGPEGSERGGHAHRTTQEVLVALQGSVQVGTQTAHGKQVFDLTSPTQGLYIPPFCWITVRPSKGAILCCMTSTKYEEADYIRDYSDFQKLLPVR</sequence>
<dbReference type="OrthoDB" id="9795513at2"/>
<dbReference type="KEGG" id="ruf:TH63_12695"/>
<dbReference type="InterPro" id="IPR008894">
    <property type="entry name" value="QdtA_cupin_dom"/>
</dbReference>
<dbReference type="RefSeq" id="WP_048921258.1">
    <property type="nucleotide sequence ID" value="NZ_CP010777.1"/>
</dbReference>
<dbReference type="EMBL" id="CP010777">
    <property type="protein sequence ID" value="AKQ46286.1"/>
    <property type="molecule type" value="Genomic_DNA"/>
</dbReference>
<evidence type="ECO:0000313" key="2">
    <source>
        <dbReference type="EMBL" id="AKQ46286.1"/>
    </source>
</evidence>
<dbReference type="PATRIC" id="fig|1379910.4.peg.2754"/>
<proteinExistence type="predicted"/>
<dbReference type="Proteomes" id="UP000036458">
    <property type="component" value="Chromosome"/>
</dbReference>
<name>A0A0H4W779_9BACT</name>
<dbReference type="Gene3D" id="2.60.120.10">
    <property type="entry name" value="Jelly Rolls"/>
    <property type="match status" value="1"/>
</dbReference>
<dbReference type="CDD" id="cd20292">
    <property type="entry name" value="cupin_QdtA-like"/>
    <property type="match status" value="1"/>
</dbReference>
<evidence type="ECO:0000259" key="1">
    <source>
        <dbReference type="Pfam" id="PF05523"/>
    </source>
</evidence>
<dbReference type="Pfam" id="PF05523">
    <property type="entry name" value="FdtA"/>
    <property type="match status" value="1"/>
</dbReference>